<protein>
    <submittedName>
        <fullName evidence="6">TetR/AcrR family transcriptional regulator</fullName>
    </submittedName>
</protein>
<evidence type="ECO:0000313" key="7">
    <source>
        <dbReference type="Proteomes" id="UP000614216"/>
    </source>
</evidence>
<name>A0A937FZ10_9BACT</name>
<dbReference type="SUPFAM" id="SSF46689">
    <property type="entry name" value="Homeodomain-like"/>
    <property type="match status" value="1"/>
</dbReference>
<proteinExistence type="predicted"/>
<feature type="domain" description="HTH tetR-type" evidence="5">
    <location>
        <begin position="1"/>
        <end position="61"/>
    </location>
</feature>
<evidence type="ECO:0000256" key="4">
    <source>
        <dbReference type="PROSITE-ProRule" id="PRU00335"/>
    </source>
</evidence>
<dbReference type="PANTHER" id="PTHR47506:SF1">
    <property type="entry name" value="HTH-TYPE TRANSCRIPTIONAL REGULATOR YJDC"/>
    <property type="match status" value="1"/>
</dbReference>
<comment type="caution">
    <text evidence="6">The sequence shown here is derived from an EMBL/GenBank/DDBJ whole genome shotgun (WGS) entry which is preliminary data.</text>
</comment>
<dbReference type="PROSITE" id="PS50977">
    <property type="entry name" value="HTH_TETR_2"/>
    <property type="match status" value="1"/>
</dbReference>
<dbReference type="GO" id="GO:0003677">
    <property type="term" value="F:DNA binding"/>
    <property type="evidence" value="ECO:0007669"/>
    <property type="project" value="UniProtKB-UniRule"/>
</dbReference>
<keyword evidence="7" id="KW-1185">Reference proteome</keyword>
<dbReference type="PRINTS" id="PR00455">
    <property type="entry name" value="HTHTETR"/>
</dbReference>
<dbReference type="InterPro" id="IPR001647">
    <property type="entry name" value="HTH_TetR"/>
</dbReference>
<evidence type="ECO:0000313" key="6">
    <source>
        <dbReference type="EMBL" id="MBL6447447.1"/>
    </source>
</evidence>
<dbReference type="RefSeq" id="WP_202856984.1">
    <property type="nucleotide sequence ID" value="NZ_JAEUGD010000043.1"/>
</dbReference>
<keyword evidence="2 4" id="KW-0238">DNA-binding</keyword>
<dbReference type="Gene3D" id="1.10.357.10">
    <property type="entry name" value="Tetracycline Repressor, domain 2"/>
    <property type="match status" value="1"/>
</dbReference>
<evidence type="ECO:0000256" key="3">
    <source>
        <dbReference type="ARBA" id="ARBA00023163"/>
    </source>
</evidence>
<evidence type="ECO:0000259" key="5">
    <source>
        <dbReference type="PROSITE" id="PS50977"/>
    </source>
</evidence>
<keyword evidence="3" id="KW-0804">Transcription</keyword>
<accession>A0A937FZ10</accession>
<dbReference type="PANTHER" id="PTHR47506">
    <property type="entry name" value="TRANSCRIPTIONAL REGULATORY PROTEIN"/>
    <property type="match status" value="1"/>
</dbReference>
<reference evidence="6" key="1">
    <citation type="submission" date="2021-01" db="EMBL/GenBank/DDBJ databases">
        <title>Fulvivirga kasyanovii gen. nov., sp nov., a novel member of the phylum Bacteroidetes isolated from seawater in a mussel farm.</title>
        <authorList>
            <person name="Zhao L.-H."/>
            <person name="Wang Z.-J."/>
        </authorList>
    </citation>
    <scope>NUCLEOTIDE SEQUENCE</scope>
    <source>
        <strain evidence="6">29W222</strain>
    </source>
</reference>
<evidence type="ECO:0000256" key="2">
    <source>
        <dbReference type="ARBA" id="ARBA00023125"/>
    </source>
</evidence>
<sequence length="188" mass="21099">MDTRDKILAAAKQLILKVGYNAFSFTDISVPLGIKNAAIHYHFHGKEALGCAVIRKEHENLFKWREEVAALDPWTKLDKFFTIYDSNLVHNRICMVGSISSDLYAVPKSMRECLHSMVVDISQWLTELMEEGRNTGFFHFNGSAESKAAVVVTGLAAGLQISRVLGPELFEQIKTQIKLDITPTKDDN</sequence>
<dbReference type="InterPro" id="IPR009057">
    <property type="entry name" value="Homeodomain-like_sf"/>
</dbReference>
<evidence type="ECO:0000256" key="1">
    <source>
        <dbReference type="ARBA" id="ARBA00023015"/>
    </source>
</evidence>
<keyword evidence="1" id="KW-0805">Transcription regulation</keyword>
<gene>
    <name evidence="6" type="ORF">JMN32_14105</name>
</gene>
<dbReference type="InterPro" id="IPR036271">
    <property type="entry name" value="Tet_transcr_reg_TetR-rel_C_sf"/>
</dbReference>
<dbReference type="SUPFAM" id="SSF48498">
    <property type="entry name" value="Tetracyclin repressor-like, C-terminal domain"/>
    <property type="match status" value="1"/>
</dbReference>
<dbReference type="Pfam" id="PF00440">
    <property type="entry name" value="TetR_N"/>
    <property type="match status" value="1"/>
</dbReference>
<organism evidence="6 7">
    <name type="scientific">Fulvivirga marina</name>
    <dbReference type="NCBI Taxonomy" id="2494733"/>
    <lineage>
        <taxon>Bacteria</taxon>
        <taxon>Pseudomonadati</taxon>
        <taxon>Bacteroidota</taxon>
        <taxon>Cytophagia</taxon>
        <taxon>Cytophagales</taxon>
        <taxon>Fulvivirgaceae</taxon>
        <taxon>Fulvivirga</taxon>
    </lineage>
</organism>
<dbReference type="AlphaFoldDB" id="A0A937FZ10"/>
<feature type="DNA-binding region" description="H-T-H motif" evidence="4">
    <location>
        <begin position="24"/>
        <end position="43"/>
    </location>
</feature>
<dbReference type="EMBL" id="JAEUGD010000043">
    <property type="protein sequence ID" value="MBL6447447.1"/>
    <property type="molecule type" value="Genomic_DNA"/>
</dbReference>
<dbReference type="Proteomes" id="UP000614216">
    <property type="component" value="Unassembled WGS sequence"/>
</dbReference>